<protein>
    <recommendedName>
        <fullName evidence="3">Lipoprotein</fullName>
    </recommendedName>
</protein>
<dbReference type="EMBL" id="MVAG01000039">
    <property type="protein sequence ID" value="OVE62828.1"/>
    <property type="molecule type" value="Genomic_DNA"/>
</dbReference>
<comment type="caution">
    <text evidence="1">The sequence shown here is derived from an EMBL/GenBank/DDBJ whole genome shotgun (WGS) entry which is preliminary data.</text>
</comment>
<sequence length="178" mass="21331">MKKNIKFLFFGLFFIIISCNKKVELSDDFVQNLSNIDSNIPSPYAQYNLYLKTADNNIFETNVKFLNDIYIKYYNNDYKDFYDFLKIALKQELKIKNSVANHYEYGIFSESSKIEKLSNKEIIKKYFIIDKDVFYFYPNNISIEEKKTILYKMFLGGYLITFDDYAGKYIIKKYNLNK</sequence>
<evidence type="ECO:0000313" key="1">
    <source>
        <dbReference type="EMBL" id="OVE62828.1"/>
    </source>
</evidence>
<reference evidence="2" key="1">
    <citation type="submission" date="2017-02" db="EMBL/GenBank/DDBJ databases">
        <authorList>
            <person name="Tetz G."/>
            <person name="Tetz V."/>
        </authorList>
    </citation>
    <scope>NUCLEOTIDE SEQUENCE [LARGE SCALE GENOMIC DNA]</scope>
    <source>
        <strain evidence="2">VT16-26</strain>
    </source>
</reference>
<accession>A0A202CGL7</accession>
<dbReference type="RefSeq" id="WP_087705974.1">
    <property type="nucleotide sequence ID" value="NZ_MVAG01000039.1"/>
</dbReference>
<proteinExistence type="predicted"/>
<evidence type="ECO:0000313" key="2">
    <source>
        <dbReference type="Proteomes" id="UP000196355"/>
    </source>
</evidence>
<dbReference type="Proteomes" id="UP000196355">
    <property type="component" value="Unassembled WGS sequence"/>
</dbReference>
<keyword evidence="2" id="KW-1185">Reference proteome</keyword>
<gene>
    <name evidence="1" type="ORF">B0E34_00960</name>
</gene>
<evidence type="ECO:0008006" key="3">
    <source>
        <dbReference type="Google" id="ProtNLM"/>
    </source>
</evidence>
<dbReference type="PROSITE" id="PS51257">
    <property type="entry name" value="PROKAR_LIPOPROTEIN"/>
    <property type="match status" value="1"/>
</dbReference>
<name>A0A202CGL7_9FLAO</name>
<organism evidence="1 2">
    <name type="scientific">Chryseobacterium mucoviscidosis</name>
    <dbReference type="NCBI Taxonomy" id="1945581"/>
    <lineage>
        <taxon>Bacteria</taxon>
        <taxon>Pseudomonadati</taxon>
        <taxon>Bacteroidota</taxon>
        <taxon>Flavobacteriia</taxon>
        <taxon>Flavobacteriales</taxon>
        <taxon>Weeksellaceae</taxon>
        <taxon>Chryseobacterium group</taxon>
        <taxon>Chryseobacterium</taxon>
    </lineage>
</organism>
<dbReference type="AlphaFoldDB" id="A0A202CGL7"/>